<keyword evidence="2 4" id="KW-0238">DNA-binding</keyword>
<name>A0A853BJJ6_9ACTN</name>
<evidence type="ECO:0000256" key="4">
    <source>
        <dbReference type="PROSITE-ProRule" id="PRU00335"/>
    </source>
</evidence>
<evidence type="ECO:0000256" key="2">
    <source>
        <dbReference type="ARBA" id="ARBA00023125"/>
    </source>
</evidence>
<sequence>MPVPQPRKRPYHHGDLRESLIDTAIAIIGERGVGGFSIAEASRRLGVTSAAPYRHFADRDRLLAAAAARAADRLAADLAAATAEEAGPADRLAAAARAYVRFTAERPALFHVLYHSGLDKSAHPELLSAGRGVSEQFTGPARDLLGATGDADALALAAAASAHGHAMLLADEPPGGADARTAADRAAVAVRALVAGWPRTA</sequence>
<gene>
    <name evidence="6" type="ORF">HNR12_001926</name>
</gene>
<evidence type="ECO:0000259" key="5">
    <source>
        <dbReference type="PROSITE" id="PS50977"/>
    </source>
</evidence>
<keyword evidence="3" id="KW-0804">Transcription</keyword>
<dbReference type="PANTHER" id="PTHR30055">
    <property type="entry name" value="HTH-TYPE TRANSCRIPTIONAL REGULATOR RUTR"/>
    <property type="match status" value="1"/>
</dbReference>
<dbReference type="RefSeq" id="WP_179767138.1">
    <property type="nucleotide sequence ID" value="NZ_JACCFO010000001.1"/>
</dbReference>
<dbReference type="InterPro" id="IPR036271">
    <property type="entry name" value="Tet_transcr_reg_TetR-rel_C_sf"/>
</dbReference>
<dbReference type="InterPro" id="IPR025996">
    <property type="entry name" value="MT1864/Rv1816-like_C"/>
</dbReference>
<evidence type="ECO:0000313" key="7">
    <source>
        <dbReference type="Proteomes" id="UP000575985"/>
    </source>
</evidence>
<reference evidence="6 7" key="1">
    <citation type="submission" date="2020-07" db="EMBL/GenBank/DDBJ databases">
        <title>Sequencing the genomes of 1000 actinobacteria strains.</title>
        <authorList>
            <person name="Klenk H.-P."/>
        </authorList>
    </citation>
    <scope>NUCLEOTIDE SEQUENCE [LARGE SCALE GENOMIC DNA]</scope>
    <source>
        <strain evidence="6 7">DSM 45927</strain>
    </source>
</reference>
<keyword evidence="1" id="KW-0805">Transcription regulation</keyword>
<dbReference type="Pfam" id="PF00440">
    <property type="entry name" value="TetR_N"/>
    <property type="match status" value="1"/>
</dbReference>
<keyword evidence="7" id="KW-1185">Reference proteome</keyword>
<dbReference type="EMBL" id="JACCFO010000001">
    <property type="protein sequence ID" value="NYI95649.1"/>
    <property type="molecule type" value="Genomic_DNA"/>
</dbReference>
<evidence type="ECO:0000256" key="3">
    <source>
        <dbReference type="ARBA" id="ARBA00023163"/>
    </source>
</evidence>
<dbReference type="InterPro" id="IPR001647">
    <property type="entry name" value="HTH_TetR"/>
</dbReference>
<dbReference type="GO" id="GO:0000976">
    <property type="term" value="F:transcription cis-regulatory region binding"/>
    <property type="evidence" value="ECO:0007669"/>
    <property type="project" value="TreeGrafter"/>
</dbReference>
<dbReference type="InterPro" id="IPR009057">
    <property type="entry name" value="Homeodomain-like_sf"/>
</dbReference>
<dbReference type="Proteomes" id="UP000575985">
    <property type="component" value="Unassembled WGS sequence"/>
</dbReference>
<evidence type="ECO:0000256" key="1">
    <source>
        <dbReference type="ARBA" id="ARBA00023015"/>
    </source>
</evidence>
<accession>A0A853BJJ6</accession>
<dbReference type="Gene3D" id="1.10.357.10">
    <property type="entry name" value="Tetracycline Repressor, domain 2"/>
    <property type="match status" value="1"/>
</dbReference>
<organism evidence="6 7">
    <name type="scientific">Streptomonospora nanhaiensis</name>
    <dbReference type="NCBI Taxonomy" id="1323731"/>
    <lineage>
        <taxon>Bacteria</taxon>
        <taxon>Bacillati</taxon>
        <taxon>Actinomycetota</taxon>
        <taxon>Actinomycetes</taxon>
        <taxon>Streptosporangiales</taxon>
        <taxon>Nocardiopsidaceae</taxon>
        <taxon>Streptomonospora</taxon>
    </lineage>
</organism>
<dbReference type="AlphaFoldDB" id="A0A853BJJ6"/>
<dbReference type="SUPFAM" id="SSF48498">
    <property type="entry name" value="Tetracyclin repressor-like, C-terminal domain"/>
    <property type="match status" value="1"/>
</dbReference>
<dbReference type="PRINTS" id="PR00455">
    <property type="entry name" value="HTHTETR"/>
</dbReference>
<dbReference type="Pfam" id="PF13305">
    <property type="entry name" value="TetR_C_33"/>
    <property type="match status" value="1"/>
</dbReference>
<evidence type="ECO:0000313" key="6">
    <source>
        <dbReference type="EMBL" id="NYI95649.1"/>
    </source>
</evidence>
<feature type="DNA-binding region" description="H-T-H motif" evidence="4">
    <location>
        <begin position="37"/>
        <end position="56"/>
    </location>
</feature>
<dbReference type="GO" id="GO:0003700">
    <property type="term" value="F:DNA-binding transcription factor activity"/>
    <property type="evidence" value="ECO:0007669"/>
    <property type="project" value="TreeGrafter"/>
</dbReference>
<dbReference type="InterPro" id="IPR050109">
    <property type="entry name" value="HTH-type_TetR-like_transc_reg"/>
</dbReference>
<dbReference type="PANTHER" id="PTHR30055:SF220">
    <property type="entry name" value="TETR-FAMILY REGULATORY PROTEIN"/>
    <property type="match status" value="1"/>
</dbReference>
<comment type="caution">
    <text evidence="6">The sequence shown here is derived from an EMBL/GenBank/DDBJ whole genome shotgun (WGS) entry which is preliminary data.</text>
</comment>
<dbReference type="PROSITE" id="PS50977">
    <property type="entry name" value="HTH_TETR_2"/>
    <property type="match status" value="1"/>
</dbReference>
<dbReference type="SUPFAM" id="SSF46689">
    <property type="entry name" value="Homeodomain-like"/>
    <property type="match status" value="1"/>
</dbReference>
<protein>
    <submittedName>
        <fullName evidence="6">AcrR family transcriptional regulator</fullName>
    </submittedName>
</protein>
<proteinExistence type="predicted"/>
<feature type="domain" description="HTH tetR-type" evidence="5">
    <location>
        <begin position="14"/>
        <end position="74"/>
    </location>
</feature>